<evidence type="ECO:0000313" key="4">
    <source>
        <dbReference type="Proteomes" id="UP000294850"/>
    </source>
</evidence>
<dbReference type="Pfam" id="PF00149">
    <property type="entry name" value="Metallophos"/>
    <property type="match status" value="1"/>
</dbReference>
<feature type="domain" description="Calcineurin-like phosphoesterase" evidence="2">
    <location>
        <begin position="59"/>
        <end position="273"/>
    </location>
</feature>
<dbReference type="Gene3D" id="3.60.21.10">
    <property type="match status" value="1"/>
</dbReference>
<dbReference type="OrthoDB" id="9809781at2"/>
<dbReference type="InterPro" id="IPR051918">
    <property type="entry name" value="STPP_CPPED1"/>
</dbReference>
<dbReference type="AlphaFoldDB" id="A0A4V2Z338"/>
<protein>
    <submittedName>
        <fullName evidence="3">Metallophosphoesterase</fullName>
    </submittedName>
</protein>
<dbReference type="EMBL" id="SMFL01000012">
    <property type="protein sequence ID" value="TDE11288.1"/>
    <property type="molecule type" value="Genomic_DNA"/>
</dbReference>
<dbReference type="PANTHER" id="PTHR43143:SF1">
    <property type="entry name" value="SERINE_THREONINE-PROTEIN PHOSPHATASE CPPED1"/>
    <property type="match status" value="1"/>
</dbReference>
<name>A0A4V2Z338_9BACT</name>
<dbReference type="PANTHER" id="PTHR43143">
    <property type="entry name" value="METALLOPHOSPHOESTERASE, CALCINEURIN SUPERFAMILY"/>
    <property type="match status" value="1"/>
</dbReference>
<dbReference type="RefSeq" id="WP_131961135.1">
    <property type="nucleotide sequence ID" value="NZ_SMFL01000012.1"/>
</dbReference>
<gene>
    <name evidence="3" type="ORF">E0F88_25590</name>
</gene>
<feature type="region of interest" description="Disordered" evidence="1">
    <location>
        <begin position="1"/>
        <end position="22"/>
    </location>
</feature>
<dbReference type="SUPFAM" id="SSF56300">
    <property type="entry name" value="Metallo-dependent phosphatases"/>
    <property type="match status" value="1"/>
</dbReference>
<proteinExistence type="predicted"/>
<comment type="caution">
    <text evidence="3">The sequence shown here is derived from an EMBL/GenBank/DDBJ whole genome shotgun (WGS) entry which is preliminary data.</text>
</comment>
<sequence>MSLLPAHKHATPVFKKDQPDDNFKFQPLPKPTGSYPYHLSLEKIRSSVSDKKLVFQMVGDTGSIRSPDFQQLVAGQMKKQYDEEIAQPDKPAFLFHLGDVVYNFGEAEKYSRQFFEPYDDYPGLIFAIPGNHDSDVNPDNPVPYKSLDAFTRVFCSTESLPVPFSGKTDRKSMIQPNVYWTLETPLANIIGLHGNVTKYGSIKEEQQKWFFEELKNAQKQRPEKAIIVCIHHAPYSADINHGSSQPMIELFDRAYKETGIHPDIVFSGHVHTYQRFSKKYDDGKFVPFVVAGAGGYDELHAVAALSDDRFTAESPLFDNVKLENYCDNKHGFLKITLEKTSSGVELRGEYYTIPHENITETYFPAALADKFNVTIN</sequence>
<evidence type="ECO:0000259" key="2">
    <source>
        <dbReference type="Pfam" id="PF00149"/>
    </source>
</evidence>
<organism evidence="3 4">
    <name type="scientific">Dyadobacter psychrotolerans</name>
    <dbReference type="NCBI Taxonomy" id="2541721"/>
    <lineage>
        <taxon>Bacteria</taxon>
        <taxon>Pseudomonadati</taxon>
        <taxon>Bacteroidota</taxon>
        <taxon>Cytophagia</taxon>
        <taxon>Cytophagales</taxon>
        <taxon>Spirosomataceae</taxon>
        <taxon>Dyadobacter</taxon>
    </lineage>
</organism>
<evidence type="ECO:0000256" key="1">
    <source>
        <dbReference type="SAM" id="MobiDB-lite"/>
    </source>
</evidence>
<keyword evidence="4" id="KW-1185">Reference proteome</keyword>
<accession>A0A4V2Z338</accession>
<evidence type="ECO:0000313" key="3">
    <source>
        <dbReference type="EMBL" id="TDE11288.1"/>
    </source>
</evidence>
<dbReference type="GO" id="GO:0016787">
    <property type="term" value="F:hydrolase activity"/>
    <property type="evidence" value="ECO:0007669"/>
    <property type="project" value="InterPro"/>
</dbReference>
<dbReference type="InterPro" id="IPR004843">
    <property type="entry name" value="Calcineurin-like_PHP"/>
</dbReference>
<dbReference type="Proteomes" id="UP000294850">
    <property type="component" value="Unassembled WGS sequence"/>
</dbReference>
<dbReference type="InterPro" id="IPR029052">
    <property type="entry name" value="Metallo-depent_PP-like"/>
</dbReference>
<feature type="compositionally biased region" description="Basic residues" evidence="1">
    <location>
        <begin position="1"/>
        <end position="10"/>
    </location>
</feature>
<reference evidence="3 4" key="1">
    <citation type="submission" date="2019-03" db="EMBL/GenBank/DDBJ databases">
        <title>Dyadobacter AR-3-6 sp. nov., isolated from arctic soil.</title>
        <authorList>
            <person name="Chaudhary D.K."/>
        </authorList>
    </citation>
    <scope>NUCLEOTIDE SEQUENCE [LARGE SCALE GENOMIC DNA]</scope>
    <source>
        <strain evidence="3 4">AR-3-6</strain>
    </source>
</reference>